<dbReference type="InterPro" id="IPR001229">
    <property type="entry name" value="Jacalin-like_lectin_dom"/>
</dbReference>
<keyword evidence="5" id="KW-1185">Reference proteome</keyword>
<accession>A0AAW1XCP4</accession>
<comment type="caution">
    <text evidence="4">The sequence shown here is derived from an EMBL/GenBank/DDBJ whole genome shotgun (WGS) entry which is preliminary data.</text>
</comment>
<dbReference type="GO" id="GO:0005537">
    <property type="term" value="F:D-mannose binding"/>
    <property type="evidence" value="ECO:0007669"/>
    <property type="project" value="UniProtKB-ARBA"/>
</dbReference>
<gene>
    <name evidence="4" type="ORF">M0R45_021113</name>
</gene>
<evidence type="ECO:0000313" key="4">
    <source>
        <dbReference type="EMBL" id="KAK9933944.1"/>
    </source>
</evidence>
<dbReference type="PANTHER" id="PTHR47293:SF68">
    <property type="entry name" value="JACALIN-RELATED LECTIN 3"/>
    <property type="match status" value="1"/>
</dbReference>
<dbReference type="Gene3D" id="2.100.10.30">
    <property type="entry name" value="Jacalin-like lectin domain"/>
    <property type="match status" value="1"/>
</dbReference>
<reference evidence="4 5" key="1">
    <citation type="journal article" date="2023" name="G3 (Bethesda)">
        <title>A chromosome-length genome assembly and annotation of blackberry (Rubus argutus, cv. 'Hillquist').</title>
        <authorList>
            <person name="Bruna T."/>
            <person name="Aryal R."/>
            <person name="Dudchenko O."/>
            <person name="Sargent D.J."/>
            <person name="Mead D."/>
            <person name="Buti M."/>
            <person name="Cavallini A."/>
            <person name="Hytonen T."/>
            <person name="Andres J."/>
            <person name="Pham M."/>
            <person name="Weisz D."/>
            <person name="Mascagni F."/>
            <person name="Usai G."/>
            <person name="Natali L."/>
            <person name="Bassil N."/>
            <person name="Fernandez G.E."/>
            <person name="Lomsadze A."/>
            <person name="Armour M."/>
            <person name="Olukolu B."/>
            <person name="Poorten T."/>
            <person name="Britton C."/>
            <person name="Davik J."/>
            <person name="Ashrafi H."/>
            <person name="Aiden E.L."/>
            <person name="Borodovsky M."/>
            <person name="Worthington M."/>
        </authorList>
    </citation>
    <scope>NUCLEOTIDE SEQUENCE [LARGE SCALE GENOMIC DNA]</scope>
    <source>
        <strain evidence="4">PI 553951</strain>
    </source>
</reference>
<dbReference type="FunFam" id="2.100.10.30:FF:000001">
    <property type="entry name" value="Jacalin-related lectin 33"/>
    <property type="match status" value="1"/>
</dbReference>
<sequence>MSFEELEKKAFSVGPFGSDNGGEFFDDGVHSTVRQLVIRHTQRCIGFIQIEYDDNGRSVWSAKHGRSQVTFDDDRTDRVVLDYPEEYLTSVHGYYLAYWCLPTYILSLTFKSNKRTYGPFGSEDGGGKYFSIEVPRCKIVGFHGRSDELVELRSIGAYLKPLDQKNKNHHPSKAVAHIAYTCESSSGTTRDGYAFNKTSINYVEKYLPEPPRPPPSKPTVFAVGNPYQINPYNVDEKPKRRISYIVSGNEVSGNEGNHNQVIKSIPITYMNT</sequence>
<dbReference type="AlphaFoldDB" id="A0AAW1XCP4"/>
<comment type="similarity">
    <text evidence="1">Belongs to the jacalin lectin family.</text>
</comment>
<evidence type="ECO:0000313" key="5">
    <source>
        <dbReference type="Proteomes" id="UP001457282"/>
    </source>
</evidence>
<evidence type="ECO:0000256" key="1">
    <source>
        <dbReference type="ARBA" id="ARBA00006568"/>
    </source>
</evidence>
<dbReference type="SUPFAM" id="SSF51101">
    <property type="entry name" value="Mannose-binding lectins"/>
    <property type="match status" value="1"/>
</dbReference>
<keyword evidence="2" id="KW-0430">Lectin</keyword>
<evidence type="ECO:0000259" key="3">
    <source>
        <dbReference type="PROSITE" id="PS51752"/>
    </source>
</evidence>
<dbReference type="PANTHER" id="PTHR47293">
    <property type="entry name" value="JACALIN-RELATED LECTIN 3"/>
    <property type="match status" value="1"/>
</dbReference>
<evidence type="ECO:0000256" key="2">
    <source>
        <dbReference type="ARBA" id="ARBA00022734"/>
    </source>
</evidence>
<dbReference type="Proteomes" id="UP001457282">
    <property type="component" value="Unassembled WGS sequence"/>
</dbReference>
<dbReference type="CDD" id="cd09612">
    <property type="entry name" value="Jacalin"/>
    <property type="match status" value="1"/>
</dbReference>
<dbReference type="InterPro" id="IPR036404">
    <property type="entry name" value="Jacalin-like_lectin_dom_sf"/>
</dbReference>
<dbReference type="PROSITE" id="PS51752">
    <property type="entry name" value="JACALIN_LECTIN"/>
    <property type="match status" value="1"/>
</dbReference>
<dbReference type="Pfam" id="PF01419">
    <property type="entry name" value="Jacalin"/>
    <property type="match status" value="1"/>
</dbReference>
<dbReference type="SMART" id="SM00915">
    <property type="entry name" value="Jacalin"/>
    <property type="match status" value="1"/>
</dbReference>
<feature type="domain" description="Jacalin-type lectin" evidence="3">
    <location>
        <begin position="10"/>
        <end position="161"/>
    </location>
</feature>
<organism evidence="4 5">
    <name type="scientific">Rubus argutus</name>
    <name type="common">Southern blackberry</name>
    <dbReference type="NCBI Taxonomy" id="59490"/>
    <lineage>
        <taxon>Eukaryota</taxon>
        <taxon>Viridiplantae</taxon>
        <taxon>Streptophyta</taxon>
        <taxon>Embryophyta</taxon>
        <taxon>Tracheophyta</taxon>
        <taxon>Spermatophyta</taxon>
        <taxon>Magnoliopsida</taxon>
        <taxon>eudicotyledons</taxon>
        <taxon>Gunneridae</taxon>
        <taxon>Pentapetalae</taxon>
        <taxon>rosids</taxon>
        <taxon>fabids</taxon>
        <taxon>Rosales</taxon>
        <taxon>Rosaceae</taxon>
        <taxon>Rosoideae</taxon>
        <taxon>Rosoideae incertae sedis</taxon>
        <taxon>Rubus</taxon>
    </lineage>
</organism>
<protein>
    <recommendedName>
        <fullName evidence="3">Jacalin-type lectin domain-containing protein</fullName>
    </recommendedName>
</protein>
<name>A0AAW1XCP4_RUBAR</name>
<dbReference type="GO" id="GO:0005536">
    <property type="term" value="F:D-glucose binding"/>
    <property type="evidence" value="ECO:0007669"/>
    <property type="project" value="UniProtKB-ARBA"/>
</dbReference>
<dbReference type="InterPro" id="IPR033734">
    <property type="entry name" value="Jacalin-like_lectin_dom_plant"/>
</dbReference>
<dbReference type="EMBL" id="JBEDUW010000004">
    <property type="protein sequence ID" value="KAK9933944.1"/>
    <property type="molecule type" value="Genomic_DNA"/>
</dbReference>
<proteinExistence type="inferred from homology"/>